<reference evidence="1" key="2">
    <citation type="journal article" date="2024" name="Plant">
        <title>Genomic evolution and insights into agronomic trait innovations of Sesamum species.</title>
        <authorList>
            <person name="Miao H."/>
            <person name="Wang L."/>
            <person name="Qu L."/>
            <person name="Liu H."/>
            <person name="Sun Y."/>
            <person name="Le M."/>
            <person name="Wang Q."/>
            <person name="Wei S."/>
            <person name="Zheng Y."/>
            <person name="Lin W."/>
            <person name="Duan Y."/>
            <person name="Cao H."/>
            <person name="Xiong S."/>
            <person name="Wang X."/>
            <person name="Wei L."/>
            <person name="Li C."/>
            <person name="Ma Q."/>
            <person name="Ju M."/>
            <person name="Zhao R."/>
            <person name="Li G."/>
            <person name="Mu C."/>
            <person name="Tian Q."/>
            <person name="Mei H."/>
            <person name="Zhang T."/>
            <person name="Gao T."/>
            <person name="Zhang H."/>
        </authorList>
    </citation>
    <scope>NUCLEOTIDE SEQUENCE</scope>
    <source>
        <strain evidence="1">G02</strain>
    </source>
</reference>
<protein>
    <submittedName>
        <fullName evidence="1">Uncharacterized protein</fullName>
    </submittedName>
</protein>
<gene>
    <name evidence="1" type="ORF">Sradi_1571300</name>
</gene>
<dbReference type="AlphaFoldDB" id="A0AAW2UDR1"/>
<accession>A0AAW2UDR1</accession>
<reference evidence="1" key="1">
    <citation type="submission" date="2020-06" db="EMBL/GenBank/DDBJ databases">
        <authorList>
            <person name="Li T."/>
            <person name="Hu X."/>
            <person name="Zhang T."/>
            <person name="Song X."/>
            <person name="Zhang H."/>
            <person name="Dai N."/>
            <person name="Sheng W."/>
            <person name="Hou X."/>
            <person name="Wei L."/>
        </authorList>
    </citation>
    <scope>NUCLEOTIDE SEQUENCE</scope>
    <source>
        <strain evidence="1">G02</strain>
        <tissue evidence="1">Leaf</tissue>
    </source>
</reference>
<dbReference type="EMBL" id="JACGWJ010000006">
    <property type="protein sequence ID" value="KAL0413696.1"/>
    <property type="molecule type" value="Genomic_DNA"/>
</dbReference>
<organism evidence="1">
    <name type="scientific">Sesamum radiatum</name>
    <name type="common">Black benniseed</name>
    <dbReference type="NCBI Taxonomy" id="300843"/>
    <lineage>
        <taxon>Eukaryota</taxon>
        <taxon>Viridiplantae</taxon>
        <taxon>Streptophyta</taxon>
        <taxon>Embryophyta</taxon>
        <taxon>Tracheophyta</taxon>
        <taxon>Spermatophyta</taxon>
        <taxon>Magnoliopsida</taxon>
        <taxon>eudicotyledons</taxon>
        <taxon>Gunneridae</taxon>
        <taxon>Pentapetalae</taxon>
        <taxon>asterids</taxon>
        <taxon>lamiids</taxon>
        <taxon>Lamiales</taxon>
        <taxon>Pedaliaceae</taxon>
        <taxon>Sesamum</taxon>
    </lineage>
</organism>
<evidence type="ECO:0000313" key="1">
    <source>
        <dbReference type="EMBL" id="KAL0413696.1"/>
    </source>
</evidence>
<proteinExistence type="predicted"/>
<sequence length="122" mass="14242">MEPNESSSYNKNREYFQILERQRQDVLKEILWKCDNGPYNGPCKMENTLWTPEETQEDSTGIYPIFSEGEEEQGGTRELQVQLSVPGNVVRRIRSTEVHGRIPARRNGMGKFLHTYLSKNYD</sequence>
<name>A0AAW2UDR1_SESRA</name>
<comment type="caution">
    <text evidence="1">The sequence shown here is derived from an EMBL/GenBank/DDBJ whole genome shotgun (WGS) entry which is preliminary data.</text>
</comment>